<feature type="domain" description="Glycosyltransferase 2-like" evidence="1">
    <location>
        <begin position="11"/>
        <end position="92"/>
    </location>
</feature>
<dbReference type="SUPFAM" id="SSF53448">
    <property type="entry name" value="Nucleotide-diphospho-sugar transferases"/>
    <property type="match status" value="1"/>
</dbReference>
<dbReference type="InterPro" id="IPR050834">
    <property type="entry name" value="Glycosyltransf_2"/>
</dbReference>
<sequence length="92" mass="10582">MPPENLEPFFSVVIPVYNKEKFVGRAIRSVLSQEFTNFELIIVCDPSTDDSYAKVAAFNDDRIRVFQRENLVQAVTLRNLGIKNARSEWIGF</sequence>
<evidence type="ECO:0000259" key="1">
    <source>
        <dbReference type="Pfam" id="PF00535"/>
    </source>
</evidence>
<proteinExistence type="predicted"/>
<dbReference type="InterPro" id="IPR001173">
    <property type="entry name" value="Glyco_trans_2-like"/>
</dbReference>
<dbReference type="Gene3D" id="3.90.550.10">
    <property type="entry name" value="Spore Coat Polysaccharide Biosynthesis Protein SpsA, Chain A"/>
    <property type="match status" value="1"/>
</dbReference>
<dbReference type="Pfam" id="PF00535">
    <property type="entry name" value="Glycos_transf_2"/>
    <property type="match status" value="1"/>
</dbReference>
<protein>
    <recommendedName>
        <fullName evidence="1">Glycosyltransferase 2-like domain-containing protein</fullName>
    </recommendedName>
</protein>
<evidence type="ECO:0000313" key="2">
    <source>
        <dbReference type="EMBL" id="BBI65057.1"/>
    </source>
</evidence>
<reference evidence="2 3" key="1">
    <citation type="journal article" date="2019" name="Microbiol. Resour. Announc.">
        <title>Complete Genome Sequence of Halomonas sulfidaeris Strain Esulfide1 Isolated from a Metal Sulfide Rock at a Depth of 2,200 Meters, Obtained Using Nanopore Sequencing.</title>
        <authorList>
            <person name="Saito M."/>
            <person name="Nishigata A."/>
            <person name="Galipon J."/>
            <person name="Arakawa K."/>
        </authorList>
    </citation>
    <scope>NUCLEOTIDE SEQUENCE [LARGE SCALE GENOMIC DNA]</scope>
    <source>
        <strain evidence="2 3">ATCC BAA-803</strain>
    </source>
</reference>
<dbReference type="InterPro" id="IPR029044">
    <property type="entry name" value="Nucleotide-diphossugar_trans"/>
</dbReference>
<dbReference type="PANTHER" id="PTHR43685:SF2">
    <property type="entry name" value="GLYCOSYLTRANSFERASE 2-LIKE DOMAIN-CONTAINING PROTEIN"/>
    <property type="match status" value="1"/>
</dbReference>
<dbReference type="KEGG" id="hsr:HSBAA_63630"/>
<dbReference type="CDD" id="cd00761">
    <property type="entry name" value="Glyco_tranf_GTA_type"/>
    <property type="match status" value="1"/>
</dbReference>
<name>A0A455UH73_9GAMM</name>
<gene>
    <name evidence="2" type="ORF">HSBAA_63630</name>
</gene>
<organism evidence="2 3">
    <name type="scientific">Vreelandella sulfidaeris</name>
    <dbReference type="NCBI Taxonomy" id="115553"/>
    <lineage>
        <taxon>Bacteria</taxon>
        <taxon>Pseudomonadati</taxon>
        <taxon>Pseudomonadota</taxon>
        <taxon>Gammaproteobacteria</taxon>
        <taxon>Oceanospirillales</taxon>
        <taxon>Halomonadaceae</taxon>
        <taxon>Vreelandella</taxon>
    </lineage>
</organism>
<accession>A0A455UH73</accession>
<dbReference type="PANTHER" id="PTHR43685">
    <property type="entry name" value="GLYCOSYLTRANSFERASE"/>
    <property type="match status" value="1"/>
</dbReference>
<dbReference type="Proteomes" id="UP000320231">
    <property type="component" value="Chromosome"/>
</dbReference>
<dbReference type="AlphaFoldDB" id="A0A455UH73"/>
<dbReference type="EMBL" id="AP019514">
    <property type="protein sequence ID" value="BBI65057.1"/>
    <property type="molecule type" value="Genomic_DNA"/>
</dbReference>
<evidence type="ECO:0000313" key="3">
    <source>
        <dbReference type="Proteomes" id="UP000320231"/>
    </source>
</evidence>